<keyword evidence="15 16" id="KW-0472">Membrane</keyword>
<dbReference type="InterPro" id="IPR034804">
    <property type="entry name" value="SQR/QFR_C/D"/>
</dbReference>
<accession>E0TFC1</accession>
<keyword evidence="13 16" id="KW-1133">Transmembrane helix</keyword>
<evidence type="ECO:0000256" key="14">
    <source>
        <dbReference type="ARBA" id="ARBA00023004"/>
    </source>
</evidence>
<evidence type="ECO:0000256" key="2">
    <source>
        <dbReference type="ARBA" id="ARBA00004050"/>
    </source>
</evidence>
<proteinExistence type="predicted"/>
<reference evidence="18" key="1">
    <citation type="submission" date="2010-08" db="EMBL/GenBank/DDBJ databases">
        <title>Genome sequence of Parvularcula bermudensis HTCC2503.</title>
        <authorList>
            <person name="Kang D.-M."/>
            <person name="Oh H.-M."/>
            <person name="Cho J.-C."/>
        </authorList>
    </citation>
    <scope>NUCLEOTIDE SEQUENCE [LARGE SCALE GENOMIC DNA]</scope>
    <source>
        <strain evidence="18">ATCC BAA-594 / HTCC2503 / KCTC 12087</strain>
    </source>
</reference>
<keyword evidence="10 16" id="KW-0812">Transmembrane</keyword>
<comment type="pathway">
    <text evidence="4">Carbohydrate metabolism; tricarboxylic acid cycle.</text>
</comment>
<dbReference type="InterPro" id="IPR000701">
    <property type="entry name" value="SuccDH_FuR_B_TM-su"/>
</dbReference>
<dbReference type="Pfam" id="PF01127">
    <property type="entry name" value="Sdh_cyt"/>
    <property type="match status" value="1"/>
</dbReference>
<keyword evidence="11" id="KW-0479">Metal-binding</keyword>
<dbReference type="GO" id="GO:0046872">
    <property type="term" value="F:metal ion binding"/>
    <property type="evidence" value="ECO:0007669"/>
    <property type="project" value="UniProtKB-KW"/>
</dbReference>
<gene>
    <name evidence="17" type="ordered locus">PB2503_04822</name>
</gene>
<keyword evidence="18" id="KW-1185">Reference proteome</keyword>
<evidence type="ECO:0000256" key="11">
    <source>
        <dbReference type="ARBA" id="ARBA00022723"/>
    </source>
</evidence>
<evidence type="ECO:0000313" key="18">
    <source>
        <dbReference type="Proteomes" id="UP000001302"/>
    </source>
</evidence>
<dbReference type="SUPFAM" id="SSF81343">
    <property type="entry name" value="Fumarate reductase respiratory complex transmembrane subunits"/>
    <property type="match status" value="1"/>
</dbReference>
<evidence type="ECO:0000256" key="12">
    <source>
        <dbReference type="ARBA" id="ARBA00022982"/>
    </source>
</evidence>
<dbReference type="UniPathway" id="UPA00223"/>
<evidence type="ECO:0000313" key="17">
    <source>
        <dbReference type="EMBL" id="ADM09039.1"/>
    </source>
</evidence>
<evidence type="ECO:0000256" key="16">
    <source>
        <dbReference type="SAM" id="Phobius"/>
    </source>
</evidence>
<dbReference type="Gene3D" id="1.20.1300.10">
    <property type="entry name" value="Fumarate reductase/succinate dehydrogenase, transmembrane subunit"/>
    <property type="match status" value="1"/>
</dbReference>
<feature type="transmembrane region" description="Helical" evidence="16">
    <location>
        <begin position="51"/>
        <end position="72"/>
    </location>
</feature>
<dbReference type="KEGG" id="pbr:PB2503_04822"/>
<feature type="transmembrane region" description="Helical" evidence="16">
    <location>
        <begin position="12"/>
        <end position="31"/>
    </location>
</feature>
<evidence type="ECO:0000256" key="4">
    <source>
        <dbReference type="ARBA" id="ARBA00005163"/>
    </source>
</evidence>
<comment type="subcellular location">
    <subcellularLocation>
        <location evidence="3">Membrane</location>
        <topology evidence="3">Multi-pass membrane protein</topology>
    </subcellularLocation>
</comment>
<evidence type="ECO:0000256" key="15">
    <source>
        <dbReference type="ARBA" id="ARBA00023136"/>
    </source>
</evidence>
<protein>
    <recommendedName>
        <fullName evidence="6">Succinate dehydrogenase hydrophobic membrane anchor subunit</fullName>
    </recommendedName>
</protein>
<evidence type="ECO:0000256" key="6">
    <source>
        <dbReference type="ARBA" id="ARBA00019425"/>
    </source>
</evidence>
<sequence length="112" mass="12477">MSSKPTKHYIAQRFTALIQIPLVIWLVFGVIGHAGDTQDQFRVWLSEPLTASLMIIFILSVFFHMHLGMGEVVDDYIHKPSSRSLLNRVNQLVALVLAVLAVFAVAAITFIA</sequence>
<dbReference type="OrthoDB" id="9809280at2"/>
<reference evidence="17 18" key="2">
    <citation type="journal article" date="2011" name="J. Bacteriol.">
        <title>Complete genome sequence of strain HTCC2503T of Parvularcula bermudensis, the type species of the order "Parvularculales" in the class Alphaproteobacteria.</title>
        <authorList>
            <person name="Oh H.M."/>
            <person name="Kang I."/>
            <person name="Vergin K.L."/>
            <person name="Kang D."/>
            <person name="Rhee K.H."/>
            <person name="Giovannoni S.J."/>
            <person name="Cho J.C."/>
        </authorList>
    </citation>
    <scope>NUCLEOTIDE SEQUENCE [LARGE SCALE GENOMIC DNA]</scope>
    <source>
        <strain evidence="18">ATCC BAA-594 / HTCC2503 / KCTC 12087</strain>
    </source>
</reference>
<dbReference type="Proteomes" id="UP000001302">
    <property type="component" value="Chromosome"/>
</dbReference>
<keyword evidence="14" id="KW-0408">Iron</keyword>
<dbReference type="RefSeq" id="WP_013300013.1">
    <property type="nucleotide sequence ID" value="NC_014414.1"/>
</dbReference>
<evidence type="ECO:0000256" key="7">
    <source>
        <dbReference type="ARBA" id="ARBA00022448"/>
    </source>
</evidence>
<dbReference type="eggNOG" id="COG2142">
    <property type="taxonomic scope" value="Bacteria"/>
</dbReference>
<dbReference type="GO" id="GO:0016020">
    <property type="term" value="C:membrane"/>
    <property type="evidence" value="ECO:0007669"/>
    <property type="project" value="UniProtKB-SubCell"/>
</dbReference>
<dbReference type="AlphaFoldDB" id="E0TFC1"/>
<comment type="subunit">
    <text evidence="5">Part of an enzyme complex containing four subunits: a flavoprotein, an iron-sulfur protein, plus two membrane-anchoring proteins, SdhC and SdhD.</text>
</comment>
<evidence type="ECO:0000256" key="8">
    <source>
        <dbReference type="ARBA" id="ARBA00022532"/>
    </source>
</evidence>
<keyword evidence="8" id="KW-0816">Tricarboxylic acid cycle</keyword>
<evidence type="ECO:0000256" key="3">
    <source>
        <dbReference type="ARBA" id="ARBA00004141"/>
    </source>
</evidence>
<evidence type="ECO:0000256" key="10">
    <source>
        <dbReference type="ARBA" id="ARBA00022692"/>
    </source>
</evidence>
<dbReference type="GO" id="GO:0006099">
    <property type="term" value="P:tricarboxylic acid cycle"/>
    <property type="evidence" value="ECO:0007669"/>
    <property type="project" value="UniProtKB-UniPathway"/>
</dbReference>
<dbReference type="InterPro" id="IPR014312">
    <property type="entry name" value="Succ_DH_anchor"/>
</dbReference>
<evidence type="ECO:0000256" key="9">
    <source>
        <dbReference type="ARBA" id="ARBA00022617"/>
    </source>
</evidence>
<keyword evidence="7" id="KW-0813">Transport</keyword>
<comment type="function">
    <text evidence="2">Membrane-anchoring subunit of succinate dehydrogenase (SDH).</text>
</comment>
<organism evidence="17 18">
    <name type="scientific">Parvularcula bermudensis (strain ATCC BAA-594 / HTCC2503 / KCTC 12087)</name>
    <dbReference type="NCBI Taxonomy" id="314260"/>
    <lineage>
        <taxon>Bacteria</taxon>
        <taxon>Pseudomonadati</taxon>
        <taxon>Pseudomonadota</taxon>
        <taxon>Alphaproteobacteria</taxon>
        <taxon>Parvularculales</taxon>
        <taxon>Parvularculaceae</taxon>
        <taxon>Parvularcula</taxon>
    </lineage>
</organism>
<feature type="transmembrane region" description="Helical" evidence="16">
    <location>
        <begin position="92"/>
        <end position="111"/>
    </location>
</feature>
<dbReference type="NCBIfam" id="TIGR02968">
    <property type="entry name" value="succ_dehyd_anc"/>
    <property type="match status" value="1"/>
</dbReference>
<keyword evidence="9" id="KW-0349">Heme</keyword>
<name>E0TFC1_PARBH</name>
<dbReference type="CDD" id="cd03495">
    <property type="entry name" value="SQR_TypeC_SdhD_like"/>
    <property type="match status" value="1"/>
</dbReference>
<comment type="cofactor">
    <cofactor evidence="1">
        <name>heme</name>
        <dbReference type="ChEBI" id="CHEBI:30413"/>
    </cofactor>
</comment>
<dbReference type="GO" id="GO:0020037">
    <property type="term" value="F:heme binding"/>
    <property type="evidence" value="ECO:0007669"/>
    <property type="project" value="InterPro"/>
</dbReference>
<dbReference type="EMBL" id="CP002156">
    <property type="protein sequence ID" value="ADM09039.1"/>
    <property type="molecule type" value="Genomic_DNA"/>
</dbReference>
<evidence type="ECO:0000256" key="1">
    <source>
        <dbReference type="ARBA" id="ARBA00001971"/>
    </source>
</evidence>
<dbReference type="STRING" id="314260.PB2503_04822"/>
<evidence type="ECO:0000256" key="13">
    <source>
        <dbReference type="ARBA" id="ARBA00022989"/>
    </source>
</evidence>
<evidence type="ECO:0000256" key="5">
    <source>
        <dbReference type="ARBA" id="ARBA00011558"/>
    </source>
</evidence>
<keyword evidence="12" id="KW-0249">Electron transport</keyword>
<dbReference type="HOGENOM" id="CLU_151315_0_0_5"/>